<dbReference type="OrthoDB" id="9848703at2"/>
<feature type="signal peptide" evidence="1">
    <location>
        <begin position="1"/>
        <end position="23"/>
    </location>
</feature>
<evidence type="ECO:0000313" key="2">
    <source>
        <dbReference type="EMBL" id="SFC05660.1"/>
    </source>
</evidence>
<sequence length="124" mass="13025">MRTALVSIVSAFVIATTAGTAMASTQSISIGNGQSAAMAQTYANNSQPLDTSFMPHRTEKGLPAVSNGHSVAMAETYENIHQPLNHQAHSGVARENAAYASYFGYHSHSPAMTNALTSTVLLSQ</sequence>
<evidence type="ECO:0000256" key="1">
    <source>
        <dbReference type="SAM" id="SignalP"/>
    </source>
</evidence>
<protein>
    <submittedName>
        <fullName evidence="2">Uncharacterized protein</fullName>
    </submittedName>
</protein>
<keyword evidence="3" id="KW-1185">Reference proteome</keyword>
<reference evidence="3" key="1">
    <citation type="submission" date="2016-10" db="EMBL/GenBank/DDBJ databases">
        <authorList>
            <person name="Varghese N."/>
            <person name="Submissions S."/>
        </authorList>
    </citation>
    <scope>NUCLEOTIDE SEQUENCE [LARGE SCALE GENOMIC DNA]</scope>
    <source>
        <strain evidence="3">DSM 23439</strain>
    </source>
</reference>
<dbReference type="EMBL" id="FOLY01000001">
    <property type="protein sequence ID" value="SFC05660.1"/>
    <property type="molecule type" value="Genomic_DNA"/>
</dbReference>
<dbReference type="RefSeq" id="WP_090130239.1">
    <property type="nucleotide sequence ID" value="NZ_FOLY01000001.1"/>
</dbReference>
<gene>
    <name evidence="2" type="ORF">SAMN05421848_0380</name>
</gene>
<keyword evidence="1" id="KW-0732">Signal</keyword>
<dbReference type="Proteomes" id="UP000199046">
    <property type="component" value="Unassembled WGS sequence"/>
</dbReference>
<name>A0A1I1G929_9GAMM</name>
<accession>A0A1I1G929</accession>
<dbReference type="AlphaFoldDB" id="A0A1I1G929"/>
<proteinExistence type="predicted"/>
<evidence type="ECO:0000313" key="3">
    <source>
        <dbReference type="Proteomes" id="UP000199046"/>
    </source>
</evidence>
<organism evidence="2 3">
    <name type="scientific">Kushneria avicenniae</name>
    <dbReference type="NCBI Taxonomy" id="402385"/>
    <lineage>
        <taxon>Bacteria</taxon>
        <taxon>Pseudomonadati</taxon>
        <taxon>Pseudomonadota</taxon>
        <taxon>Gammaproteobacteria</taxon>
        <taxon>Oceanospirillales</taxon>
        <taxon>Halomonadaceae</taxon>
        <taxon>Kushneria</taxon>
    </lineage>
</organism>
<feature type="chain" id="PRO_5011577591" evidence="1">
    <location>
        <begin position="24"/>
        <end position="124"/>
    </location>
</feature>